<dbReference type="Gene3D" id="3.40.50.300">
    <property type="entry name" value="P-loop containing nucleotide triphosphate hydrolases"/>
    <property type="match status" value="1"/>
</dbReference>
<feature type="compositionally biased region" description="Polar residues" evidence="3">
    <location>
        <begin position="349"/>
        <end position="360"/>
    </location>
</feature>
<gene>
    <name evidence="4" type="primary">PSTK</name>
    <name evidence="4" type="ORF">BLAG_LOCUS15973</name>
</gene>
<dbReference type="SUPFAM" id="SSF52540">
    <property type="entry name" value="P-loop containing nucleoside triphosphate hydrolases"/>
    <property type="match status" value="1"/>
</dbReference>
<keyword evidence="5" id="KW-1185">Reference proteome</keyword>
<accession>A0A8J9ZQC2</accession>
<name>A0A8J9ZQC2_BRALA</name>
<dbReference type="InterPro" id="IPR052648">
    <property type="entry name" value="Ser-tRNA(Sec)_kinase"/>
</dbReference>
<dbReference type="GO" id="GO:0016301">
    <property type="term" value="F:kinase activity"/>
    <property type="evidence" value="ECO:0007669"/>
    <property type="project" value="TreeGrafter"/>
</dbReference>
<evidence type="ECO:0000256" key="1">
    <source>
        <dbReference type="ARBA" id="ARBA00022741"/>
    </source>
</evidence>
<protein>
    <submittedName>
        <fullName evidence="4">PSTK protein</fullName>
    </submittedName>
</protein>
<dbReference type="OrthoDB" id="9972657at2759"/>
<dbReference type="AlphaFoldDB" id="A0A8J9ZQC2"/>
<evidence type="ECO:0000256" key="3">
    <source>
        <dbReference type="SAM" id="MobiDB-lite"/>
    </source>
</evidence>
<dbReference type="Proteomes" id="UP000838412">
    <property type="component" value="Chromosome 3"/>
</dbReference>
<keyword evidence="2" id="KW-0067">ATP-binding</keyword>
<dbReference type="EMBL" id="OV696688">
    <property type="protein sequence ID" value="CAH1258389.1"/>
    <property type="molecule type" value="Genomic_DNA"/>
</dbReference>
<keyword evidence="1" id="KW-0547">Nucleotide-binding</keyword>
<dbReference type="PANTHER" id="PTHR20873:SF0">
    <property type="entry name" value="L-SERYL-TRNA(SEC) KINASE"/>
    <property type="match status" value="1"/>
</dbReference>
<dbReference type="InterPro" id="IPR027417">
    <property type="entry name" value="P-loop_NTPase"/>
</dbReference>
<evidence type="ECO:0000256" key="2">
    <source>
        <dbReference type="ARBA" id="ARBA00022840"/>
    </source>
</evidence>
<dbReference type="Pfam" id="PF08433">
    <property type="entry name" value="KTI12"/>
    <property type="match status" value="2"/>
</dbReference>
<sequence>MFIGINKGVQSTMASRLCLLVLSGLPGSGKTSLARKLQESWQAELAVVHVCFDELIPEDLKLERPEEDEGEDNNGDQQAISLWKQHRRAIHRNVEKLLRKSKSLPEVENNSTDHDVLPDLDAKFLKCAKFAERNGRGGDNNEERQSSLAVIIDDNMYYRSMRYQYYQLARKYTLGFCEVFLHCDVETALKRNMERQRPVARETVIAMATKMEPPNPHRHTWEVMSFIYDQTTGTDEEAALEEIRELVAVATANPVLAIPEENMEEKEHSRLVCSMNVLHQADQILRKCISDVMGSAKADNRMGKAELKVLGRQLNKIRAELLDDLKQQKLQLPPVESVGPQPGEEQEGHMSSCSSLTDMDSPTEVEVIEVKTLEGYILRLFRERRAANTGNKAT</sequence>
<dbReference type="GO" id="GO:0005524">
    <property type="term" value="F:ATP binding"/>
    <property type="evidence" value="ECO:0007669"/>
    <property type="project" value="UniProtKB-KW"/>
</dbReference>
<evidence type="ECO:0000313" key="5">
    <source>
        <dbReference type="Proteomes" id="UP000838412"/>
    </source>
</evidence>
<evidence type="ECO:0000313" key="4">
    <source>
        <dbReference type="EMBL" id="CAH1258389.1"/>
    </source>
</evidence>
<dbReference type="GO" id="GO:0000049">
    <property type="term" value="F:tRNA binding"/>
    <property type="evidence" value="ECO:0007669"/>
    <property type="project" value="TreeGrafter"/>
</dbReference>
<reference evidence="4" key="1">
    <citation type="submission" date="2022-01" db="EMBL/GenBank/DDBJ databases">
        <authorList>
            <person name="Braso-Vives M."/>
        </authorList>
    </citation>
    <scope>NUCLEOTIDE SEQUENCE</scope>
</reference>
<dbReference type="InterPro" id="IPR013641">
    <property type="entry name" value="KTI12/PSTK"/>
</dbReference>
<proteinExistence type="predicted"/>
<dbReference type="PANTHER" id="PTHR20873">
    <property type="entry name" value="L-SERYL-TRNA(SEC) KINASE"/>
    <property type="match status" value="1"/>
</dbReference>
<organism evidence="4 5">
    <name type="scientific">Branchiostoma lanceolatum</name>
    <name type="common">Common lancelet</name>
    <name type="synonym">Amphioxus lanceolatum</name>
    <dbReference type="NCBI Taxonomy" id="7740"/>
    <lineage>
        <taxon>Eukaryota</taxon>
        <taxon>Metazoa</taxon>
        <taxon>Chordata</taxon>
        <taxon>Cephalochordata</taxon>
        <taxon>Leptocardii</taxon>
        <taxon>Amphioxiformes</taxon>
        <taxon>Branchiostomatidae</taxon>
        <taxon>Branchiostoma</taxon>
    </lineage>
</organism>
<feature type="region of interest" description="Disordered" evidence="3">
    <location>
        <begin position="331"/>
        <end position="361"/>
    </location>
</feature>